<name>A0AAD8XU89_9STRA</name>
<feature type="region of interest" description="Disordered" evidence="1">
    <location>
        <begin position="1"/>
        <end position="22"/>
    </location>
</feature>
<gene>
    <name evidence="2" type="ORF">QTG54_015753</name>
</gene>
<sequence length="736" mass="83428">MKTRNGKVFGIEDNDTPRPAAQTESSVAVAALKKKRVNFHCFDITEVHMTHCTPTELGDMQHEYYTTAPTGRPGRKWDFSHIDAFIATTLQDNPHHNLFLYGYATSYLTNAGHQAPIYAAFLMPAELGPPTNSMCLRNNEEGVDECHSFDHFGYSWKPSNDPNHKGRVHLLACDKDFEKMSKDDSELHGRGVMFMAKPDDLQTNHRSGKINVDCVRIKFVCPLWELGEDEDGVLDGTWFPAEMEFDNFIKQFVKCHYSKDELMEKGFDTNQKIRAKISEIKDCLSTTVEAALEQARKEKQEKLDSFFSSIDYVAEQLDNIKMFSLFPINFPAPIKLKLPGEYMDEFWQQLGDNRRHVISDHYSSVSSSGLRQQLRQLGGDEVLNVFDVADTFSSTRRLHMLLLIDFVFGTSGFGRSSNSDFTITSFIHYLDEIVSIFGMKRIIHFMGDENVENKFQMNKGRYLHYINGLVEGVKDAIRSIDRQPSSVMDFLTTFLFEESRGRRRRDNLFGADSIRLEESSNALQLQFQVEDRWINTDIRGLNNIISDDGRLELLLRLLLNPLGHALVIPSGARDGDVSADDAVTQHISFDCVKASLLLTSDGVLSPPGKKRVKEALPDHEIPMCQLLSKIDASVKTIRVGEVKANSHDMAMTGTDEMLAIFQDDGEHKHCLYINGVEGTISDPVEGFGVGLPRTNESLRELGVSEFRQVFTVRRIKDELSEKKRKLLQAKTGLPYF</sequence>
<evidence type="ECO:0000256" key="1">
    <source>
        <dbReference type="SAM" id="MobiDB-lite"/>
    </source>
</evidence>
<proteinExistence type="predicted"/>
<dbReference type="EMBL" id="JATAAI010000047">
    <property type="protein sequence ID" value="KAK1733580.1"/>
    <property type="molecule type" value="Genomic_DNA"/>
</dbReference>
<evidence type="ECO:0000313" key="3">
    <source>
        <dbReference type="Proteomes" id="UP001224775"/>
    </source>
</evidence>
<comment type="caution">
    <text evidence="2">The sequence shown here is derived from an EMBL/GenBank/DDBJ whole genome shotgun (WGS) entry which is preliminary data.</text>
</comment>
<evidence type="ECO:0000313" key="2">
    <source>
        <dbReference type="EMBL" id="KAK1733580.1"/>
    </source>
</evidence>
<accession>A0AAD8XU89</accession>
<dbReference type="AlphaFoldDB" id="A0AAD8XU89"/>
<protein>
    <submittedName>
        <fullName evidence="2">Uncharacterized protein</fullName>
    </submittedName>
</protein>
<dbReference type="Proteomes" id="UP001224775">
    <property type="component" value="Unassembled WGS sequence"/>
</dbReference>
<keyword evidence="3" id="KW-1185">Reference proteome</keyword>
<organism evidence="2 3">
    <name type="scientific">Skeletonema marinoi</name>
    <dbReference type="NCBI Taxonomy" id="267567"/>
    <lineage>
        <taxon>Eukaryota</taxon>
        <taxon>Sar</taxon>
        <taxon>Stramenopiles</taxon>
        <taxon>Ochrophyta</taxon>
        <taxon>Bacillariophyta</taxon>
        <taxon>Coscinodiscophyceae</taxon>
        <taxon>Thalassiosirophycidae</taxon>
        <taxon>Thalassiosirales</taxon>
        <taxon>Skeletonemataceae</taxon>
        <taxon>Skeletonema</taxon>
        <taxon>Skeletonema marinoi-dohrnii complex</taxon>
    </lineage>
</organism>
<reference evidence="2" key="1">
    <citation type="submission" date="2023-06" db="EMBL/GenBank/DDBJ databases">
        <title>Survivors Of The Sea: Transcriptome response of Skeletonema marinoi to long-term dormancy.</title>
        <authorList>
            <person name="Pinder M.I.M."/>
            <person name="Kourtchenko O."/>
            <person name="Robertson E.K."/>
            <person name="Larsson T."/>
            <person name="Maumus F."/>
            <person name="Osuna-Cruz C.M."/>
            <person name="Vancaester E."/>
            <person name="Stenow R."/>
            <person name="Vandepoele K."/>
            <person name="Ploug H."/>
            <person name="Bruchert V."/>
            <person name="Godhe A."/>
            <person name="Topel M."/>
        </authorList>
    </citation>
    <scope>NUCLEOTIDE SEQUENCE</scope>
    <source>
        <strain evidence="2">R05AC</strain>
    </source>
</reference>